<reference evidence="1" key="1">
    <citation type="submission" date="2021-03" db="EMBL/GenBank/DDBJ databases">
        <title>Chromosome level genome of the anhydrobiotic midge Polypedilum vanderplanki.</title>
        <authorList>
            <person name="Yoshida Y."/>
            <person name="Kikawada T."/>
            <person name="Gusev O."/>
        </authorList>
    </citation>
    <scope>NUCLEOTIDE SEQUENCE</scope>
    <source>
        <strain evidence="1">NIAS01</strain>
        <tissue evidence="1">Whole body or cell culture</tissue>
    </source>
</reference>
<accession>A0A9J6BGN4</accession>
<dbReference type="AlphaFoldDB" id="A0A9J6BGN4"/>
<dbReference type="EMBL" id="JADBJN010000004">
    <property type="protein sequence ID" value="KAG5668751.1"/>
    <property type="molecule type" value="Genomic_DNA"/>
</dbReference>
<sequence>MLFCDGNLSSVEIEKCVKIIIETKVLNHVRNDKKVKFGYSRNGNFQKRMSDYDYDKKIKYEKTSNIDEYILITSGEFIEFGNKSFLLTPNDIRKFELMFISQFWFLDYKRFSHLLLNNNGGGGDIGITKKENDSVNEKGEITREDSLIYLRVAQSGSTEDVRKMMKDIKIVD</sequence>
<keyword evidence="2" id="KW-1185">Reference proteome</keyword>
<dbReference type="Proteomes" id="UP001107558">
    <property type="component" value="Chromosome 4"/>
</dbReference>
<name>A0A9J6BGN4_POLVA</name>
<protein>
    <submittedName>
        <fullName evidence="1">Uncharacterized protein</fullName>
    </submittedName>
</protein>
<gene>
    <name evidence="1" type="ORF">PVAND_016678</name>
</gene>
<evidence type="ECO:0000313" key="2">
    <source>
        <dbReference type="Proteomes" id="UP001107558"/>
    </source>
</evidence>
<organism evidence="1 2">
    <name type="scientific">Polypedilum vanderplanki</name>
    <name type="common">Sleeping chironomid midge</name>
    <dbReference type="NCBI Taxonomy" id="319348"/>
    <lineage>
        <taxon>Eukaryota</taxon>
        <taxon>Metazoa</taxon>
        <taxon>Ecdysozoa</taxon>
        <taxon>Arthropoda</taxon>
        <taxon>Hexapoda</taxon>
        <taxon>Insecta</taxon>
        <taxon>Pterygota</taxon>
        <taxon>Neoptera</taxon>
        <taxon>Endopterygota</taxon>
        <taxon>Diptera</taxon>
        <taxon>Nematocera</taxon>
        <taxon>Chironomoidea</taxon>
        <taxon>Chironomidae</taxon>
        <taxon>Chironominae</taxon>
        <taxon>Polypedilum</taxon>
        <taxon>Polypedilum</taxon>
    </lineage>
</organism>
<proteinExistence type="predicted"/>
<evidence type="ECO:0000313" key="1">
    <source>
        <dbReference type="EMBL" id="KAG5668751.1"/>
    </source>
</evidence>
<comment type="caution">
    <text evidence="1">The sequence shown here is derived from an EMBL/GenBank/DDBJ whole genome shotgun (WGS) entry which is preliminary data.</text>
</comment>